<dbReference type="RefSeq" id="WP_166468910.1">
    <property type="nucleotide sequence ID" value="NZ_CP050066.2"/>
</dbReference>
<name>A0A6G9A990_9BRAD</name>
<evidence type="ECO:0000259" key="1">
    <source>
        <dbReference type="Pfam" id="PF23961"/>
    </source>
</evidence>
<dbReference type="EMBL" id="CP050066">
    <property type="protein sequence ID" value="QIP09037.1"/>
    <property type="molecule type" value="Genomic_DNA"/>
</dbReference>
<proteinExistence type="predicted"/>
<reference evidence="2 3" key="1">
    <citation type="journal article" date="2020" name="Int. J. Syst. Evol. Microbiol.">
        <title>Description and complete genome sequences of Bradyrhizobium symbiodeficiens sp. nov., a non-symbiotic bacterium associated with legumes native to Canada.</title>
        <authorList>
            <person name="Bromfield E.S.P."/>
            <person name="Cloutier S."/>
            <person name="Nguyen H.D.T."/>
        </authorList>
    </citation>
    <scope>NUCLEOTIDE SEQUENCE [LARGE SCALE GENOMIC DNA]</scope>
    <source>
        <strain evidence="2 3">101S1MB</strain>
    </source>
</reference>
<dbReference type="InterPro" id="IPR057087">
    <property type="entry name" value="Gp12-like"/>
</dbReference>
<evidence type="ECO:0000313" key="2">
    <source>
        <dbReference type="EMBL" id="QIP09037.1"/>
    </source>
</evidence>
<dbReference type="Pfam" id="PF23961">
    <property type="entry name" value="Phage_tail_terminator_9"/>
    <property type="match status" value="1"/>
</dbReference>
<feature type="domain" description="Phage neck terminator protein gp12-like" evidence="1">
    <location>
        <begin position="13"/>
        <end position="153"/>
    </location>
</feature>
<sequence>MFLLTILPAGTEVFEGLDNGVPEPQTPGFVTITVLRRPRLATNLNEINDAGDTIATTQSTDIVVQMDVHNDDTLVSSDNAQIISTMFRDDYATTFFEGYPGISPLFADEPRLLPFVNAESQYEPRYTVEVHLQADQAVSVPAQSATSVELDITNVETDPAFWPNSTVTAP</sequence>
<dbReference type="AlphaFoldDB" id="A0A6G9A990"/>
<dbReference type="NCBIfam" id="NF047498">
    <property type="entry name" value="LIC_12616_fam"/>
    <property type="match status" value="1"/>
</dbReference>
<dbReference type="Proteomes" id="UP000500895">
    <property type="component" value="Chromosome"/>
</dbReference>
<gene>
    <name evidence="2" type="ORF">HAV00_23490</name>
</gene>
<organism evidence="2 3">
    <name type="scientific">Bradyrhizobium symbiodeficiens</name>
    <dbReference type="NCBI Taxonomy" id="1404367"/>
    <lineage>
        <taxon>Bacteria</taxon>
        <taxon>Pseudomonadati</taxon>
        <taxon>Pseudomonadota</taxon>
        <taxon>Alphaproteobacteria</taxon>
        <taxon>Hyphomicrobiales</taxon>
        <taxon>Nitrobacteraceae</taxon>
        <taxon>Bradyrhizobium</taxon>
    </lineage>
</organism>
<evidence type="ECO:0000313" key="3">
    <source>
        <dbReference type="Proteomes" id="UP000500895"/>
    </source>
</evidence>
<accession>A0A6G9A990</accession>
<protein>
    <recommendedName>
        <fullName evidence="1">Phage neck terminator protein gp12-like domain-containing protein</fullName>
    </recommendedName>
</protein>